<dbReference type="Pfam" id="PF19681">
    <property type="entry name" value="DUF6183"/>
    <property type="match status" value="1"/>
</dbReference>
<accession>U5ELS8</accession>
<evidence type="ECO:0000313" key="1">
    <source>
        <dbReference type="EMBL" id="GAD86049.1"/>
    </source>
</evidence>
<dbReference type="AlphaFoldDB" id="U5ELS8"/>
<dbReference type="Proteomes" id="UP000017048">
    <property type="component" value="Unassembled WGS sequence"/>
</dbReference>
<dbReference type="eggNOG" id="ENOG502ZFX3">
    <property type="taxonomic scope" value="Bacteria"/>
</dbReference>
<reference evidence="1 2" key="1">
    <citation type="journal article" date="2014" name="BMC Genomics">
        <title>Genome based analysis of type-I polyketide synthase and nonribosomal peptide synthetase gene clusters in seven strains of five representative Nocardia species.</title>
        <authorList>
            <person name="Komaki H."/>
            <person name="Ichikawa N."/>
            <person name="Hosoyama A."/>
            <person name="Takahashi-Nakaguchi A."/>
            <person name="Matsuzawa T."/>
            <person name="Suzuki K."/>
            <person name="Fujita N."/>
            <person name="Gonoi T."/>
        </authorList>
    </citation>
    <scope>NUCLEOTIDE SEQUENCE [LARGE SCALE GENOMIC DNA]</scope>
    <source>
        <strain evidence="1 2">NBRC 15531</strain>
    </source>
</reference>
<gene>
    <name evidence="1" type="ORF">NCAST_32_05360</name>
</gene>
<evidence type="ECO:0000313" key="2">
    <source>
        <dbReference type="Proteomes" id="UP000017048"/>
    </source>
</evidence>
<dbReference type="EMBL" id="BAFO02000032">
    <property type="protein sequence ID" value="GAD86049.1"/>
    <property type="molecule type" value="Genomic_DNA"/>
</dbReference>
<organism evidence="1 2">
    <name type="scientific">Nocardia asteroides NBRC 15531</name>
    <dbReference type="NCBI Taxonomy" id="1110697"/>
    <lineage>
        <taxon>Bacteria</taxon>
        <taxon>Bacillati</taxon>
        <taxon>Actinomycetota</taxon>
        <taxon>Actinomycetes</taxon>
        <taxon>Mycobacteriales</taxon>
        <taxon>Nocardiaceae</taxon>
        <taxon>Nocardia</taxon>
    </lineage>
</organism>
<sequence>MPLERTGFEQSLALRRYGKTGSSVALPFTIDDTPALRRHTRLAIPRATETTHPAVVEQIEQAVENWRRESNGRTECRTFALSSFPDPATAAVLLETLPLECLRARHPSATDLVVTPSTPGRVWSRLFAAAANGGAYNSGTGGAYGRLAAWRSLGGLCGATEFDSVDDIRRRAEDSHWFLFEADTAWFEHIAWDFAILVLTPEPGLSVLAVTDTD</sequence>
<dbReference type="InterPro" id="IPR045756">
    <property type="entry name" value="DUF6183"/>
</dbReference>
<proteinExistence type="predicted"/>
<dbReference type="OrthoDB" id="3872040at2"/>
<name>U5ELS8_NOCAS</name>
<keyword evidence="2" id="KW-1185">Reference proteome</keyword>
<comment type="caution">
    <text evidence="1">The sequence shown here is derived from an EMBL/GenBank/DDBJ whole genome shotgun (WGS) entry which is preliminary data.</text>
</comment>
<protein>
    <submittedName>
        <fullName evidence="1">Uncharacterized protein</fullName>
    </submittedName>
</protein>